<keyword evidence="2" id="KW-1185">Reference proteome</keyword>
<gene>
    <name evidence="1" type="ORF">XAT740_LOCUS34607</name>
</gene>
<evidence type="ECO:0000313" key="2">
    <source>
        <dbReference type="Proteomes" id="UP000663828"/>
    </source>
</evidence>
<comment type="caution">
    <text evidence="1">The sequence shown here is derived from an EMBL/GenBank/DDBJ whole genome shotgun (WGS) entry which is preliminary data.</text>
</comment>
<evidence type="ECO:0000313" key="1">
    <source>
        <dbReference type="EMBL" id="CAF1409782.1"/>
    </source>
</evidence>
<organism evidence="1 2">
    <name type="scientific">Adineta ricciae</name>
    <name type="common">Rotifer</name>
    <dbReference type="NCBI Taxonomy" id="249248"/>
    <lineage>
        <taxon>Eukaryota</taxon>
        <taxon>Metazoa</taxon>
        <taxon>Spiralia</taxon>
        <taxon>Gnathifera</taxon>
        <taxon>Rotifera</taxon>
        <taxon>Eurotatoria</taxon>
        <taxon>Bdelloidea</taxon>
        <taxon>Adinetida</taxon>
        <taxon>Adinetidae</taxon>
        <taxon>Adineta</taxon>
    </lineage>
</organism>
<proteinExistence type="predicted"/>
<name>A0A815LND2_ADIRI</name>
<dbReference type="Proteomes" id="UP000663828">
    <property type="component" value="Unassembled WGS sequence"/>
</dbReference>
<sequence>MYHSPTGHMTINYRSNILAAYGQITPVENGRQTHISMQWTPGMDFDTNCTGLWIQTKGMFDLKCGNQQRYCTAQLECQKNSGPCFTNASNAFSSHFKPILIKIVVGNVFLRLIQKFIY</sequence>
<protein>
    <submittedName>
        <fullName evidence="1">Uncharacterized protein</fullName>
    </submittedName>
</protein>
<accession>A0A815LND2</accession>
<dbReference type="AlphaFoldDB" id="A0A815LND2"/>
<dbReference type="EMBL" id="CAJNOR010003396">
    <property type="protein sequence ID" value="CAF1409782.1"/>
    <property type="molecule type" value="Genomic_DNA"/>
</dbReference>
<reference evidence="1" key="1">
    <citation type="submission" date="2021-02" db="EMBL/GenBank/DDBJ databases">
        <authorList>
            <person name="Nowell W R."/>
        </authorList>
    </citation>
    <scope>NUCLEOTIDE SEQUENCE</scope>
</reference>